<evidence type="ECO:0000313" key="2">
    <source>
        <dbReference type="Proteomes" id="UP001222027"/>
    </source>
</evidence>
<comment type="caution">
    <text evidence="1">The sequence shown here is derived from an EMBL/GenBank/DDBJ whole genome shotgun (WGS) entry which is preliminary data.</text>
</comment>
<dbReference type="AlphaFoldDB" id="A0AAV8RSI7"/>
<protein>
    <submittedName>
        <fullName evidence="1">Uncharacterized protein</fullName>
    </submittedName>
</protein>
<dbReference type="Proteomes" id="UP001222027">
    <property type="component" value="Unassembled WGS sequence"/>
</dbReference>
<accession>A0AAV8RSI7</accession>
<proteinExistence type="predicted"/>
<dbReference type="EMBL" id="JAQQAF010000001">
    <property type="protein sequence ID" value="KAJ8509717.1"/>
    <property type="molecule type" value="Genomic_DNA"/>
</dbReference>
<reference evidence="1 2" key="1">
    <citation type="submission" date="2022-12" db="EMBL/GenBank/DDBJ databases">
        <title>Chromosome-scale assembly of the Ensete ventricosum genome.</title>
        <authorList>
            <person name="Dussert Y."/>
            <person name="Stocks J."/>
            <person name="Wendawek A."/>
            <person name="Woldeyes F."/>
            <person name="Nichols R.A."/>
            <person name="Borrell J.S."/>
        </authorList>
    </citation>
    <scope>NUCLEOTIDE SEQUENCE [LARGE SCALE GENOMIC DNA]</scope>
    <source>
        <strain evidence="2">cv. Maze</strain>
        <tissue evidence="1">Seeds</tissue>
    </source>
</reference>
<sequence>MEQRRLIGVVYLGNRLLLEIAEEVIRRWKCFHGLMKMRSQEFRLQGPAVMTTVALIQSKMEREAGLGLQEW</sequence>
<keyword evidence="2" id="KW-1185">Reference proteome</keyword>
<name>A0AAV8RSI7_ENSVE</name>
<gene>
    <name evidence="1" type="ORF">OPV22_000151</name>
</gene>
<evidence type="ECO:0000313" key="1">
    <source>
        <dbReference type="EMBL" id="KAJ8509717.1"/>
    </source>
</evidence>
<organism evidence="1 2">
    <name type="scientific">Ensete ventricosum</name>
    <name type="common">Abyssinian banana</name>
    <name type="synonym">Musa ensete</name>
    <dbReference type="NCBI Taxonomy" id="4639"/>
    <lineage>
        <taxon>Eukaryota</taxon>
        <taxon>Viridiplantae</taxon>
        <taxon>Streptophyta</taxon>
        <taxon>Embryophyta</taxon>
        <taxon>Tracheophyta</taxon>
        <taxon>Spermatophyta</taxon>
        <taxon>Magnoliopsida</taxon>
        <taxon>Liliopsida</taxon>
        <taxon>Zingiberales</taxon>
        <taxon>Musaceae</taxon>
        <taxon>Ensete</taxon>
    </lineage>
</organism>